<dbReference type="Pfam" id="PF07714">
    <property type="entry name" value="PK_Tyr_Ser-Thr"/>
    <property type="match status" value="1"/>
</dbReference>
<feature type="domain" description="Protein kinase" evidence="29">
    <location>
        <begin position="21"/>
        <end position="276"/>
    </location>
</feature>
<evidence type="ECO:0000256" key="4">
    <source>
        <dbReference type="ARBA" id="ARBA00006529"/>
    </source>
</evidence>
<accession>A0A6F9DKR6</accession>
<dbReference type="EC" id="2.7.11.25" evidence="5"/>
<keyword evidence="21" id="KW-0346">Stress response</keyword>
<keyword evidence="27" id="KW-0175">Coiled coil</keyword>
<dbReference type="InterPro" id="IPR008271">
    <property type="entry name" value="Ser/Thr_kinase_AS"/>
</dbReference>
<dbReference type="GO" id="GO:0019901">
    <property type="term" value="F:protein kinase binding"/>
    <property type="evidence" value="ECO:0007669"/>
    <property type="project" value="UniProtKB-ARBA"/>
</dbReference>
<feature type="coiled-coil region" evidence="27">
    <location>
        <begin position="510"/>
        <end position="544"/>
    </location>
</feature>
<evidence type="ECO:0000256" key="14">
    <source>
        <dbReference type="ARBA" id="ARBA00022723"/>
    </source>
</evidence>
<evidence type="ECO:0000256" key="6">
    <source>
        <dbReference type="ARBA" id="ARBA00017660"/>
    </source>
</evidence>
<evidence type="ECO:0000256" key="3">
    <source>
        <dbReference type="ARBA" id="ARBA00004496"/>
    </source>
</evidence>
<evidence type="ECO:0000259" key="29">
    <source>
        <dbReference type="PROSITE" id="PS50011"/>
    </source>
</evidence>
<dbReference type="FunFam" id="1.10.510.10:FF:000143">
    <property type="entry name" value="Mitogen-activated protein kinase kinase kinase 7"/>
    <property type="match status" value="1"/>
</dbReference>
<dbReference type="AlphaFoldDB" id="A0A6F9DKR6"/>
<comment type="catalytic activity">
    <reaction evidence="24">
        <text>L-threonyl-[protein] + ATP = O-phospho-L-threonyl-[protein] + ADP + H(+)</text>
        <dbReference type="Rhea" id="RHEA:46608"/>
        <dbReference type="Rhea" id="RHEA-COMP:11060"/>
        <dbReference type="Rhea" id="RHEA-COMP:11605"/>
        <dbReference type="ChEBI" id="CHEBI:15378"/>
        <dbReference type="ChEBI" id="CHEBI:30013"/>
        <dbReference type="ChEBI" id="CHEBI:30616"/>
        <dbReference type="ChEBI" id="CHEBI:61977"/>
        <dbReference type="ChEBI" id="CHEBI:456216"/>
        <dbReference type="EC" id="2.7.11.25"/>
    </reaction>
</comment>
<dbReference type="GO" id="GO:0007254">
    <property type="term" value="P:JNK cascade"/>
    <property type="evidence" value="ECO:0007669"/>
    <property type="project" value="TreeGrafter"/>
</dbReference>
<reference evidence="30" key="1">
    <citation type="submission" date="2020-04" db="EMBL/GenBank/DDBJ databases">
        <authorList>
            <person name="Neveu A P."/>
        </authorList>
    </citation>
    <scope>NUCLEOTIDE SEQUENCE</scope>
    <source>
        <tissue evidence="30">Whole embryo</tissue>
    </source>
</reference>
<dbReference type="SMART" id="SM00220">
    <property type="entry name" value="S_TKc"/>
    <property type="match status" value="1"/>
</dbReference>
<dbReference type="GO" id="GO:0000287">
    <property type="term" value="F:magnesium ion binding"/>
    <property type="evidence" value="ECO:0007669"/>
    <property type="project" value="InterPro"/>
</dbReference>
<protein>
    <recommendedName>
        <fullName evidence="6">Mitogen-activated protein kinase kinase kinase 7</fullName>
        <ecNumber evidence="5">2.7.11.25</ecNumber>
    </recommendedName>
</protein>
<keyword evidence="23" id="KW-0804">Transcription</keyword>
<dbReference type="PROSITE" id="PS00107">
    <property type="entry name" value="PROTEIN_KINASE_ATP"/>
    <property type="match status" value="1"/>
</dbReference>
<gene>
    <name evidence="30" type="primary">Map3k7</name>
</gene>
<evidence type="ECO:0000256" key="7">
    <source>
        <dbReference type="ARBA" id="ARBA00022475"/>
    </source>
</evidence>
<evidence type="ECO:0000256" key="15">
    <source>
        <dbReference type="ARBA" id="ARBA00022741"/>
    </source>
</evidence>
<dbReference type="PRINTS" id="PR00109">
    <property type="entry name" value="TYRKINASE"/>
</dbReference>
<keyword evidence="7" id="KW-1003">Cell membrane</keyword>
<sequence length="580" mass="64808">MGTPVMESHPGFIEEIDYDEMDIRDPVGKGSFGVVYMAIWHDIHVAVKMIESESERIAFMTELRQLSRVCHPNIIRLYGACRNPVSLVMEFAECGSLYNLLHGPGRQPHYTSGHAMSWCLQCATGVAYLHGMKPKALIHRDLKPPNLLLTNQGTVLKICDFGTACDQHTHMTNNKGSAAWMAPEVFEGCQYSEKCDVFSWGIIIWEVLTRRKPFDELGGPAFRIMWAVHTGARPNLIQGCPRPVEQLMSRCWSSKPNERPSMDEVVDAMTDLMKLFPGGQTPLVFPHHDGTSSGTNSSYEYSLSDSMRETHISTISDTVRKNRSVHPGVASLMRSRVGSSPSLSQAQDVIESRVRSRSHTPDPQKATPETSIIGDAGKKRNRRSSADLIAEIEHLPLEPQRGTPLGSRSASPCQGRPAPRKASPPSLAPVSVLVPQTPTPTNPAPIPTPTPGVPGVFVDAGQPTDNNSQCDSLPRAYITLELHLQPLPPTTSSKKSMDIYQRHCLLAEQYSRVQTEIILLKQRRQQLHNELERDEMENEEGNRLAIEYQRLVAENTSLKKWFDKMKKDLAHVRENQTRVY</sequence>
<evidence type="ECO:0000256" key="2">
    <source>
        <dbReference type="ARBA" id="ARBA00004413"/>
    </source>
</evidence>
<evidence type="ECO:0000256" key="23">
    <source>
        <dbReference type="ARBA" id="ARBA00023163"/>
    </source>
</evidence>
<dbReference type="InterPro" id="IPR000719">
    <property type="entry name" value="Prot_kinase_dom"/>
</dbReference>
<evidence type="ECO:0000256" key="10">
    <source>
        <dbReference type="ARBA" id="ARBA00022527"/>
    </source>
</evidence>
<dbReference type="EMBL" id="LR787768">
    <property type="protein sequence ID" value="CAB3263630.1"/>
    <property type="molecule type" value="mRNA"/>
</dbReference>
<dbReference type="GO" id="GO:0043410">
    <property type="term" value="P:positive regulation of MAPK cascade"/>
    <property type="evidence" value="ECO:0007669"/>
    <property type="project" value="UniProtKB-ARBA"/>
</dbReference>
<comment type="subcellular location">
    <subcellularLocation>
        <location evidence="2">Cell membrane</location>
        <topology evidence="2">Peripheral membrane protein</topology>
        <orientation evidence="2">Cytoplasmic side</orientation>
    </subcellularLocation>
    <subcellularLocation>
        <location evidence="3">Cytoplasm</location>
    </subcellularLocation>
</comment>
<comment type="cofactor">
    <cofactor evidence="1">
        <name>Mg(2+)</name>
        <dbReference type="ChEBI" id="CHEBI:18420"/>
    </cofactor>
</comment>
<dbReference type="PROSITE" id="PS00108">
    <property type="entry name" value="PROTEIN_KINASE_ST"/>
    <property type="match status" value="1"/>
</dbReference>
<evidence type="ECO:0000256" key="1">
    <source>
        <dbReference type="ARBA" id="ARBA00001946"/>
    </source>
</evidence>
<dbReference type="GO" id="GO:0006915">
    <property type="term" value="P:apoptotic process"/>
    <property type="evidence" value="ECO:0007669"/>
    <property type="project" value="UniProtKB-KW"/>
</dbReference>
<dbReference type="InterPro" id="IPR001245">
    <property type="entry name" value="Ser-Thr/Tyr_kinase_cat_dom"/>
</dbReference>
<dbReference type="InterPro" id="IPR049637">
    <property type="entry name" value="MAP3K7"/>
</dbReference>
<keyword evidence="8" id="KW-0963">Cytoplasm</keyword>
<keyword evidence="16 30" id="KW-0418">Kinase</keyword>
<dbReference type="Gene3D" id="3.30.200.20">
    <property type="entry name" value="Phosphorylase Kinase, domain 1"/>
    <property type="match status" value="1"/>
</dbReference>
<organism evidence="30">
    <name type="scientific">Phallusia mammillata</name>
    <dbReference type="NCBI Taxonomy" id="59560"/>
    <lineage>
        <taxon>Eukaryota</taxon>
        <taxon>Metazoa</taxon>
        <taxon>Chordata</taxon>
        <taxon>Tunicata</taxon>
        <taxon>Ascidiacea</taxon>
        <taxon>Phlebobranchia</taxon>
        <taxon>Ascidiidae</taxon>
        <taxon>Phallusia</taxon>
    </lineage>
</organism>
<keyword evidence="9" id="KW-1017">Isopeptide bond</keyword>
<dbReference type="GO" id="GO:0009893">
    <property type="term" value="P:positive regulation of metabolic process"/>
    <property type="evidence" value="ECO:0007669"/>
    <property type="project" value="UniProtKB-ARBA"/>
</dbReference>
<comment type="similarity">
    <text evidence="4">Belongs to the protein kinase superfamily. STE Ser/Thr protein kinase family. MAP kinase kinase kinase subfamily.</text>
</comment>
<evidence type="ECO:0000256" key="5">
    <source>
        <dbReference type="ARBA" id="ARBA00012406"/>
    </source>
</evidence>
<keyword evidence="22" id="KW-0472">Membrane</keyword>
<feature type="compositionally biased region" description="Basic and acidic residues" evidence="28">
    <location>
        <begin position="350"/>
        <end position="362"/>
    </location>
</feature>
<feature type="binding site" evidence="26">
    <location>
        <position position="48"/>
    </location>
    <ligand>
        <name>ATP</name>
        <dbReference type="ChEBI" id="CHEBI:30616"/>
    </ligand>
</feature>
<keyword evidence="11" id="KW-0597">Phosphoprotein</keyword>
<evidence type="ECO:0000256" key="22">
    <source>
        <dbReference type="ARBA" id="ARBA00023136"/>
    </source>
</evidence>
<feature type="compositionally biased region" description="Pro residues" evidence="28">
    <location>
        <begin position="437"/>
        <end position="449"/>
    </location>
</feature>
<evidence type="ECO:0000256" key="16">
    <source>
        <dbReference type="ARBA" id="ARBA00022777"/>
    </source>
</evidence>
<evidence type="ECO:0000256" key="26">
    <source>
        <dbReference type="PROSITE-ProRule" id="PRU10141"/>
    </source>
</evidence>
<dbReference type="CDD" id="cd14058">
    <property type="entry name" value="STKc_TAK1"/>
    <property type="match status" value="1"/>
</dbReference>
<evidence type="ECO:0000256" key="21">
    <source>
        <dbReference type="ARBA" id="ARBA00023016"/>
    </source>
</evidence>
<proteinExistence type="evidence at transcript level"/>
<evidence type="ECO:0000256" key="19">
    <source>
        <dbReference type="ARBA" id="ARBA00022843"/>
    </source>
</evidence>
<evidence type="ECO:0000256" key="25">
    <source>
        <dbReference type="ARBA" id="ARBA00048329"/>
    </source>
</evidence>
<dbReference type="GO" id="GO:0004709">
    <property type="term" value="F:MAP kinase kinase kinase activity"/>
    <property type="evidence" value="ECO:0007669"/>
    <property type="project" value="UniProtKB-EC"/>
</dbReference>
<dbReference type="PROSITE" id="PS50011">
    <property type="entry name" value="PROTEIN_KINASE_DOM"/>
    <property type="match status" value="1"/>
</dbReference>
<feature type="compositionally biased region" description="Low complexity" evidence="28">
    <location>
        <begin position="423"/>
        <end position="436"/>
    </location>
</feature>
<feature type="compositionally biased region" description="Polar residues" evidence="28">
    <location>
        <begin position="337"/>
        <end position="347"/>
    </location>
</feature>
<evidence type="ECO:0000256" key="12">
    <source>
        <dbReference type="ARBA" id="ARBA00022679"/>
    </source>
</evidence>
<name>A0A6F9DKR6_9ASCI</name>
<dbReference type="GO" id="GO:0006955">
    <property type="term" value="P:immune response"/>
    <property type="evidence" value="ECO:0007669"/>
    <property type="project" value="TreeGrafter"/>
</dbReference>
<feature type="region of interest" description="Disordered" evidence="28">
    <location>
        <begin position="334"/>
        <end position="449"/>
    </location>
</feature>
<keyword evidence="20" id="KW-0805">Transcription regulation</keyword>
<evidence type="ECO:0000256" key="17">
    <source>
        <dbReference type="ARBA" id="ARBA00022840"/>
    </source>
</evidence>
<evidence type="ECO:0000256" key="28">
    <source>
        <dbReference type="SAM" id="MobiDB-lite"/>
    </source>
</evidence>
<keyword evidence="10" id="KW-0723">Serine/threonine-protein kinase</keyword>
<evidence type="ECO:0000256" key="24">
    <source>
        <dbReference type="ARBA" id="ARBA00047559"/>
    </source>
</evidence>
<keyword evidence="19" id="KW-0832">Ubl conjugation</keyword>
<evidence type="ECO:0000256" key="11">
    <source>
        <dbReference type="ARBA" id="ARBA00022553"/>
    </source>
</evidence>
<keyword evidence="12" id="KW-0808">Transferase</keyword>
<evidence type="ECO:0000256" key="8">
    <source>
        <dbReference type="ARBA" id="ARBA00022490"/>
    </source>
</evidence>
<keyword evidence="13" id="KW-0053">Apoptosis</keyword>
<dbReference type="InterPro" id="IPR011009">
    <property type="entry name" value="Kinase-like_dom_sf"/>
</dbReference>
<evidence type="ECO:0000256" key="27">
    <source>
        <dbReference type="SAM" id="Coils"/>
    </source>
</evidence>
<dbReference type="GO" id="GO:0005886">
    <property type="term" value="C:plasma membrane"/>
    <property type="evidence" value="ECO:0007669"/>
    <property type="project" value="UniProtKB-SubCell"/>
</dbReference>
<evidence type="ECO:0000256" key="9">
    <source>
        <dbReference type="ARBA" id="ARBA00022499"/>
    </source>
</evidence>
<keyword evidence="15 26" id="KW-0547">Nucleotide-binding</keyword>
<dbReference type="FunFam" id="3.30.200.20:FF:000152">
    <property type="entry name" value="Mitogen-activated protein kinase kinase kinase 7"/>
    <property type="match status" value="1"/>
</dbReference>
<dbReference type="GO" id="GO:0071560">
    <property type="term" value="P:cellular response to transforming growth factor beta stimulus"/>
    <property type="evidence" value="ECO:0007669"/>
    <property type="project" value="UniProtKB-ARBA"/>
</dbReference>
<evidence type="ECO:0000256" key="13">
    <source>
        <dbReference type="ARBA" id="ARBA00022703"/>
    </source>
</evidence>
<dbReference type="PANTHER" id="PTHR46716:SF1">
    <property type="entry name" value="MITOGEN-ACTIVATED PROTEIN KINASE KINASE KINASE 7"/>
    <property type="match status" value="1"/>
</dbReference>
<dbReference type="PIRSF" id="PIRSF038168">
    <property type="entry name" value="MAPKKK7"/>
    <property type="match status" value="1"/>
</dbReference>
<dbReference type="Gene3D" id="1.10.510.10">
    <property type="entry name" value="Transferase(Phosphotransferase) domain 1"/>
    <property type="match status" value="1"/>
</dbReference>
<evidence type="ECO:0000256" key="18">
    <source>
        <dbReference type="ARBA" id="ARBA00022842"/>
    </source>
</evidence>
<comment type="catalytic activity">
    <reaction evidence="25">
        <text>L-seryl-[protein] + ATP = O-phospho-L-seryl-[protein] + ADP + H(+)</text>
        <dbReference type="Rhea" id="RHEA:17989"/>
        <dbReference type="Rhea" id="RHEA-COMP:9863"/>
        <dbReference type="Rhea" id="RHEA-COMP:11604"/>
        <dbReference type="ChEBI" id="CHEBI:15378"/>
        <dbReference type="ChEBI" id="CHEBI:29999"/>
        <dbReference type="ChEBI" id="CHEBI:30616"/>
        <dbReference type="ChEBI" id="CHEBI:83421"/>
        <dbReference type="ChEBI" id="CHEBI:456216"/>
        <dbReference type="EC" id="2.7.11.25"/>
    </reaction>
</comment>
<dbReference type="SUPFAM" id="SSF56112">
    <property type="entry name" value="Protein kinase-like (PK-like)"/>
    <property type="match status" value="1"/>
</dbReference>
<dbReference type="GO" id="GO:0005524">
    <property type="term" value="F:ATP binding"/>
    <property type="evidence" value="ECO:0007669"/>
    <property type="project" value="UniProtKB-UniRule"/>
</dbReference>
<evidence type="ECO:0000313" key="30">
    <source>
        <dbReference type="EMBL" id="CAB3263630.1"/>
    </source>
</evidence>
<evidence type="ECO:0000256" key="20">
    <source>
        <dbReference type="ARBA" id="ARBA00023015"/>
    </source>
</evidence>
<dbReference type="GO" id="GO:0005737">
    <property type="term" value="C:cytoplasm"/>
    <property type="evidence" value="ECO:0007669"/>
    <property type="project" value="UniProtKB-SubCell"/>
</dbReference>
<keyword evidence="18" id="KW-0460">Magnesium</keyword>
<keyword evidence="17 26" id="KW-0067">ATP-binding</keyword>
<dbReference type="GO" id="GO:0043123">
    <property type="term" value="P:positive regulation of canonical NF-kappaB signal transduction"/>
    <property type="evidence" value="ECO:0007669"/>
    <property type="project" value="UniProtKB-ARBA"/>
</dbReference>
<dbReference type="InterPro" id="IPR017441">
    <property type="entry name" value="Protein_kinase_ATP_BS"/>
</dbReference>
<keyword evidence="14" id="KW-0479">Metal-binding</keyword>
<dbReference type="PANTHER" id="PTHR46716">
    <property type="entry name" value="MITOGEN-ACTIVATED PROTEIN KINASE KINASE KINASE 7"/>
    <property type="match status" value="1"/>
</dbReference>